<evidence type="ECO:0000313" key="3">
    <source>
        <dbReference type="EMBL" id="MBC2778966.1"/>
    </source>
</evidence>
<dbReference type="SUPFAM" id="SSF52096">
    <property type="entry name" value="ClpP/crotonase"/>
    <property type="match status" value="1"/>
</dbReference>
<comment type="caution">
    <text evidence="3">The sequence shown here is derived from an EMBL/GenBank/DDBJ whole genome shotgun (WGS) entry which is preliminary data.</text>
</comment>
<comment type="similarity">
    <text evidence="1">Belongs to the enoyl-CoA hydratase/isomerase family.</text>
</comment>
<name>A0A842I0F3_9SPHN</name>
<protein>
    <submittedName>
        <fullName evidence="3">Enoyl-CoA hydratase/isomerase family protein</fullName>
    </submittedName>
</protein>
<keyword evidence="4" id="KW-1185">Reference proteome</keyword>
<feature type="coiled-coil region" evidence="2">
    <location>
        <begin position="221"/>
        <end position="248"/>
    </location>
</feature>
<dbReference type="InterPro" id="IPR001753">
    <property type="entry name" value="Enoyl-CoA_hydra/iso"/>
</dbReference>
<dbReference type="PANTHER" id="PTHR43802:SF1">
    <property type="entry name" value="IP11341P-RELATED"/>
    <property type="match status" value="1"/>
</dbReference>
<gene>
    <name evidence="3" type="ORF">H6P80_15180</name>
</gene>
<dbReference type="RefSeq" id="WP_185802268.1">
    <property type="nucleotide sequence ID" value="NZ_JACJVJ010000003.1"/>
</dbReference>
<keyword evidence="3" id="KW-0413">Isomerase</keyword>
<organism evidence="3 4">
    <name type="scientific">Parasphingopyxis marina</name>
    <dbReference type="NCBI Taxonomy" id="2761622"/>
    <lineage>
        <taxon>Bacteria</taxon>
        <taxon>Pseudomonadati</taxon>
        <taxon>Pseudomonadota</taxon>
        <taxon>Alphaproteobacteria</taxon>
        <taxon>Sphingomonadales</taxon>
        <taxon>Sphingomonadaceae</taxon>
        <taxon>Parasphingopyxis</taxon>
    </lineage>
</organism>
<accession>A0A842I0F3</accession>
<evidence type="ECO:0000256" key="2">
    <source>
        <dbReference type="SAM" id="Coils"/>
    </source>
</evidence>
<dbReference type="CDD" id="cd06558">
    <property type="entry name" value="crotonase-like"/>
    <property type="match status" value="1"/>
</dbReference>
<dbReference type="GO" id="GO:0016853">
    <property type="term" value="F:isomerase activity"/>
    <property type="evidence" value="ECO:0007669"/>
    <property type="project" value="UniProtKB-KW"/>
</dbReference>
<proteinExistence type="inferred from homology"/>
<dbReference type="Pfam" id="PF00378">
    <property type="entry name" value="ECH_1"/>
    <property type="match status" value="1"/>
</dbReference>
<dbReference type="InterPro" id="IPR029045">
    <property type="entry name" value="ClpP/crotonase-like_dom_sf"/>
</dbReference>
<sequence length="251" mass="26238">MSGEREIRIERDGNVGVITLDRPDRLNAYTPDMGDELVDAFRALAGDAAIGAILLTGSGRAFCAGADRAFLDGERGRNGKRIGEEHFISDFAPELFAIPKPVIAAVNGPAVGIGATMLLPLDIRIAGKSALFGFPFARLGLMPGMGSTCLLSAIVGLSRAKEIFLTGATLDSAAALEAGLVSRVVADADLPAAANELARAVAGNDAAAMAEVKRAMAHSMAEELGRAIENEQREARALAQRRAAIRKDQVT</sequence>
<dbReference type="Gene3D" id="3.90.226.10">
    <property type="entry name" value="2-enoyl-CoA Hydratase, Chain A, domain 1"/>
    <property type="match status" value="1"/>
</dbReference>
<reference evidence="3 4" key="1">
    <citation type="submission" date="2020-08" db="EMBL/GenBank/DDBJ databases">
        <title>Draft genome sequence of Parasphingopyxis sp. GrpM-11.</title>
        <authorList>
            <person name="Oh J."/>
            <person name="Roh D.-H."/>
        </authorList>
    </citation>
    <scope>NUCLEOTIDE SEQUENCE [LARGE SCALE GENOMIC DNA]</scope>
    <source>
        <strain evidence="3 4">GrpM-11</strain>
    </source>
</reference>
<dbReference type="PANTHER" id="PTHR43802">
    <property type="entry name" value="ENOYL-COA HYDRATASE"/>
    <property type="match status" value="1"/>
</dbReference>
<evidence type="ECO:0000256" key="1">
    <source>
        <dbReference type="ARBA" id="ARBA00005254"/>
    </source>
</evidence>
<dbReference type="Proteomes" id="UP000564378">
    <property type="component" value="Unassembled WGS sequence"/>
</dbReference>
<dbReference type="EMBL" id="JACJVJ010000003">
    <property type="protein sequence ID" value="MBC2778966.1"/>
    <property type="molecule type" value="Genomic_DNA"/>
</dbReference>
<keyword evidence="2" id="KW-0175">Coiled coil</keyword>
<evidence type="ECO:0000313" key="4">
    <source>
        <dbReference type="Proteomes" id="UP000564378"/>
    </source>
</evidence>
<dbReference type="AlphaFoldDB" id="A0A842I0F3"/>